<evidence type="ECO:0000256" key="7">
    <source>
        <dbReference type="ARBA" id="ARBA00047942"/>
    </source>
</evidence>
<keyword evidence="2" id="KW-0489">Methyltransferase</keyword>
<evidence type="ECO:0000313" key="9">
    <source>
        <dbReference type="EMBL" id="QHU16405.1"/>
    </source>
</evidence>
<dbReference type="InterPro" id="IPR050953">
    <property type="entry name" value="N4_N6_ade-DNA_methylase"/>
</dbReference>
<protein>
    <recommendedName>
        <fullName evidence="1">site-specific DNA-methyltransferase (adenine-specific)</fullName>
        <ecNumber evidence="1">2.1.1.72</ecNumber>
    </recommendedName>
</protein>
<dbReference type="AlphaFoldDB" id="A0A6C0KEF4"/>
<dbReference type="PROSITE" id="PS00092">
    <property type="entry name" value="N6_MTASE"/>
    <property type="match status" value="1"/>
</dbReference>
<evidence type="ECO:0000256" key="5">
    <source>
        <dbReference type="ARBA" id="ARBA00022747"/>
    </source>
</evidence>
<evidence type="ECO:0000256" key="4">
    <source>
        <dbReference type="ARBA" id="ARBA00022691"/>
    </source>
</evidence>
<evidence type="ECO:0000256" key="6">
    <source>
        <dbReference type="ARBA" id="ARBA00023125"/>
    </source>
</evidence>
<reference evidence="9" key="1">
    <citation type="journal article" date="2020" name="Nature">
        <title>Giant virus diversity and host interactions through global metagenomics.</title>
        <authorList>
            <person name="Schulz F."/>
            <person name="Roux S."/>
            <person name="Paez-Espino D."/>
            <person name="Jungbluth S."/>
            <person name="Walsh D.A."/>
            <person name="Denef V.J."/>
            <person name="McMahon K.D."/>
            <person name="Konstantinidis K.T."/>
            <person name="Eloe-Fadrosh E.A."/>
            <person name="Kyrpides N.C."/>
            <person name="Woyke T."/>
        </authorList>
    </citation>
    <scope>NUCLEOTIDE SEQUENCE</scope>
    <source>
        <strain evidence="9">GVMAG-S-3300011013-78</strain>
    </source>
</reference>
<dbReference type="PANTHER" id="PTHR33841:SF6">
    <property type="entry name" value="TYPE II METHYLTRANSFERASE M.HINDII"/>
    <property type="match status" value="1"/>
</dbReference>
<dbReference type="InterPro" id="IPR011639">
    <property type="entry name" value="MethylTrfase_TaqI-like_dom"/>
</dbReference>
<keyword evidence="6" id="KW-0238">DNA-binding</keyword>
<evidence type="ECO:0000256" key="2">
    <source>
        <dbReference type="ARBA" id="ARBA00022603"/>
    </source>
</evidence>
<sequence>MSIDSIDLSSFHQNFIIPKERKIKYSEINTHFSLIEKMMNQLPKELFTNPSLKWLDIGTGYGYYSMVLFKKLFHFLSNSIPDNTERKTHILTKMIYMIELNEYHRENLEYVFGSNANIIIDDVLTHSFNQTFDVIIGNPPYVSNGLKKVPTNQELNKEQDGKTIWKPIVKRALDLLKPNGFLSFIIPLLWLRCDKQHMHELILKYTIESCYCLTNTETNKLFHGQAQTPTCYFTLKKALSPGMIYLYDKVTLTYIPYLYTLEECIPLLGPSIINQLREIVIKYDYLRVIKTNTPSKKILFSPIKTKYYQFENIKTCILNKKQPELVYAYSNESTKYSDRSKIILAHKMYGFPYYDKEGKYGFSTRDNYIILNKSEKDSYRLVNFLSSKLIFFVFEATRYRMKYLEKEAFLFIPDISLISDFPNEITDYSIYDYFNLNEKERNFIEVLYRHDYGKLK</sequence>
<dbReference type="Pfam" id="PF07669">
    <property type="entry name" value="Eco57I"/>
    <property type="match status" value="1"/>
</dbReference>
<dbReference type="CDD" id="cd02440">
    <property type="entry name" value="AdoMet_MTases"/>
    <property type="match status" value="1"/>
</dbReference>
<dbReference type="EMBL" id="MN740881">
    <property type="protein sequence ID" value="QHU16405.1"/>
    <property type="molecule type" value="Genomic_DNA"/>
</dbReference>
<dbReference type="InterPro" id="IPR029063">
    <property type="entry name" value="SAM-dependent_MTases_sf"/>
</dbReference>
<dbReference type="EC" id="2.1.1.72" evidence="1"/>
<dbReference type="GO" id="GO:0009007">
    <property type="term" value="F:site-specific DNA-methyltransferase (adenine-specific) activity"/>
    <property type="evidence" value="ECO:0007669"/>
    <property type="project" value="UniProtKB-EC"/>
</dbReference>
<comment type="catalytic activity">
    <reaction evidence="7">
        <text>a 2'-deoxyadenosine in DNA + S-adenosyl-L-methionine = an N(6)-methyl-2'-deoxyadenosine in DNA + S-adenosyl-L-homocysteine + H(+)</text>
        <dbReference type="Rhea" id="RHEA:15197"/>
        <dbReference type="Rhea" id="RHEA-COMP:12418"/>
        <dbReference type="Rhea" id="RHEA-COMP:12419"/>
        <dbReference type="ChEBI" id="CHEBI:15378"/>
        <dbReference type="ChEBI" id="CHEBI:57856"/>
        <dbReference type="ChEBI" id="CHEBI:59789"/>
        <dbReference type="ChEBI" id="CHEBI:90615"/>
        <dbReference type="ChEBI" id="CHEBI:90616"/>
        <dbReference type="EC" id="2.1.1.72"/>
    </reaction>
</comment>
<evidence type="ECO:0000259" key="8">
    <source>
        <dbReference type="Pfam" id="PF07669"/>
    </source>
</evidence>
<dbReference type="InterPro" id="IPR002052">
    <property type="entry name" value="DNA_methylase_N6_adenine_CS"/>
</dbReference>
<proteinExistence type="predicted"/>
<dbReference type="PANTHER" id="PTHR33841">
    <property type="entry name" value="DNA METHYLTRANSFERASE YEEA-RELATED"/>
    <property type="match status" value="1"/>
</dbReference>
<dbReference type="GO" id="GO:0003677">
    <property type="term" value="F:DNA binding"/>
    <property type="evidence" value="ECO:0007669"/>
    <property type="project" value="UniProtKB-KW"/>
</dbReference>
<evidence type="ECO:0000256" key="1">
    <source>
        <dbReference type="ARBA" id="ARBA00011900"/>
    </source>
</evidence>
<keyword evidence="3" id="KW-0808">Transferase</keyword>
<keyword evidence="5" id="KW-0680">Restriction system</keyword>
<accession>A0A6C0KEF4</accession>
<dbReference type="GO" id="GO:0009307">
    <property type="term" value="P:DNA restriction-modification system"/>
    <property type="evidence" value="ECO:0007669"/>
    <property type="project" value="UniProtKB-KW"/>
</dbReference>
<dbReference type="GO" id="GO:0032259">
    <property type="term" value="P:methylation"/>
    <property type="evidence" value="ECO:0007669"/>
    <property type="project" value="UniProtKB-KW"/>
</dbReference>
<feature type="domain" description="Type II methyltransferase M.TaqI-like" evidence="8">
    <location>
        <begin position="84"/>
        <end position="205"/>
    </location>
</feature>
<dbReference type="SUPFAM" id="SSF53335">
    <property type="entry name" value="S-adenosyl-L-methionine-dependent methyltransferases"/>
    <property type="match status" value="1"/>
</dbReference>
<dbReference type="Gene3D" id="3.40.50.150">
    <property type="entry name" value="Vaccinia Virus protein VP39"/>
    <property type="match status" value="1"/>
</dbReference>
<name>A0A6C0KEF4_9ZZZZ</name>
<organism evidence="9">
    <name type="scientific">viral metagenome</name>
    <dbReference type="NCBI Taxonomy" id="1070528"/>
    <lineage>
        <taxon>unclassified sequences</taxon>
        <taxon>metagenomes</taxon>
        <taxon>organismal metagenomes</taxon>
    </lineage>
</organism>
<dbReference type="PRINTS" id="PR00507">
    <property type="entry name" value="N12N6MTFRASE"/>
</dbReference>
<evidence type="ECO:0000256" key="3">
    <source>
        <dbReference type="ARBA" id="ARBA00022679"/>
    </source>
</evidence>
<keyword evidence="4" id="KW-0949">S-adenosyl-L-methionine</keyword>